<dbReference type="RefSeq" id="WP_210036714.1">
    <property type="nucleotide sequence ID" value="NZ_JAGINU010000003.1"/>
</dbReference>
<dbReference type="Proteomes" id="UP001519295">
    <property type="component" value="Unassembled WGS sequence"/>
</dbReference>
<dbReference type="EMBL" id="JAGINU010000003">
    <property type="protein sequence ID" value="MBP2371567.1"/>
    <property type="molecule type" value="Genomic_DNA"/>
</dbReference>
<evidence type="ECO:0000313" key="1">
    <source>
        <dbReference type="EMBL" id="MBP2371567.1"/>
    </source>
</evidence>
<proteinExistence type="predicted"/>
<evidence type="ECO:0000313" key="2">
    <source>
        <dbReference type="Proteomes" id="UP001519295"/>
    </source>
</evidence>
<gene>
    <name evidence="1" type="ORF">JOF36_007340</name>
</gene>
<protein>
    <submittedName>
        <fullName evidence="1">Uncharacterized protein</fullName>
    </submittedName>
</protein>
<organism evidence="1 2">
    <name type="scientific">Pseudonocardia parietis</name>
    <dbReference type="NCBI Taxonomy" id="570936"/>
    <lineage>
        <taxon>Bacteria</taxon>
        <taxon>Bacillati</taxon>
        <taxon>Actinomycetota</taxon>
        <taxon>Actinomycetes</taxon>
        <taxon>Pseudonocardiales</taxon>
        <taxon>Pseudonocardiaceae</taxon>
        <taxon>Pseudonocardia</taxon>
    </lineage>
</organism>
<comment type="caution">
    <text evidence="1">The sequence shown here is derived from an EMBL/GenBank/DDBJ whole genome shotgun (WGS) entry which is preliminary data.</text>
</comment>
<name>A0ABS4W5S8_9PSEU</name>
<sequence>MTTRRRDPVVGTSLQGYVTASYAALVGEFGDPGTPHDADKSHVEWQLDSPYLGPVRIYDYGDVHDCDGNWYVPMAESVEWHVGGHDRAALDWVARRLGVQPHNPVHAGCCGPVMRPWWIEELHPDDLDAVEQGHDADDLPDP</sequence>
<reference evidence="1 2" key="1">
    <citation type="submission" date="2021-03" db="EMBL/GenBank/DDBJ databases">
        <title>Sequencing the genomes of 1000 actinobacteria strains.</title>
        <authorList>
            <person name="Klenk H.-P."/>
        </authorList>
    </citation>
    <scope>NUCLEOTIDE SEQUENCE [LARGE SCALE GENOMIC DNA]</scope>
    <source>
        <strain evidence="1 2">DSM 45256</strain>
    </source>
</reference>
<keyword evidence="2" id="KW-1185">Reference proteome</keyword>
<accession>A0ABS4W5S8</accession>